<proteinExistence type="predicted"/>
<dbReference type="Proteomes" id="UP000077037">
    <property type="component" value="Unassembled WGS sequence"/>
</dbReference>
<accession>A0A157QPS8</accession>
<dbReference type="AlphaFoldDB" id="A0A157QPS8"/>
<dbReference type="EMBL" id="FKBS01000025">
    <property type="protein sequence ID" value="SAI47019.1"/>
    <property type="molecule type" value="Genomic_DNA"/>
</dbReference>
<gene>
    <name evidence="1" type="ORF">SAMEA1982600_03754</name>
</gene>
<name>A0A157QPS8_9BORD</name>
<protein>
    <submittedName>
        <fullName evidence="1">Uncharacterized protein</fullName>
    </submittedName>
</protein>
<evidence type="ECO:0000313" key="1">
    <source>
        <dbReference type="EMBL" id="SAI47019.1"/>
    </source>
</evidence>
<evidence type="ECO:0000313" key="2">
    <source>
        <dbReference type="Proteomes" id="UP000077037"/>
    </source>
</evidence>
<reference evidence="1 2" key="1">
    <citation type="submission" date="2016-03" db="EMBL/GenBank/DDBJ databases">
        <authorList>
            <consortium name="Pathogen Informatics"/>
        </authorList>
    </citation>
    <scope>NUCLEOTIDE SEQUENCE [LARGE SCALE GENOMIC DNA]</scope>
    <source>
        <strain evidence="1 2">NCTC13364</strain>
    </source>
</reference>
<organism evidence="1 2">
    <name type="scientific">Bordetella ansorpii</name>
    <dbReference type="NCBI Taxonomy" id="288768"/>
    <lineage>
        <taxon>Bacteria</taxon>
        <taxon>Pseudomonadati</taxon>
        <taxon>Pseudomonadota</taxon>
        <taxon>Betaproteobacteria</taxon>
        <taxon>Burkholderiales</taxon>
        <taxon>Alcaligenaceae</taxon>
        <taxon>Bordetella</taxon>
    </lineage>
</organism>
<sequence>MASTLHFDPSKADHETMLRWLEDGLCLALEALGVDTPPIYWIDTAAPAFERLVDDLVLGIKAVLAPTDLWGLYAKVPGVTYPCGQPEEAVMVEVYYRNIALYSPSFLTRAFNLAPDRVLFVENTTQRKAIDILHRKAGLARPAMLLYPPAPNTQGKEMCQGNRNHTIELRHTDQQLAHRATQLGHESYYRQVLGQLDVADVMQRWKAHVSVS</sequence>